<protein>
    <submittedName>
        <fullName evidence="6">MobA/MobL family protein</fullName>
    </submittedName>
</protein>
<dbReference type="Gene3D" id="3.30.930.30">
    <property type="match status" value="1"/>
</dbReference>
<dbReference type="EMBL" id="FNQG01000002">
    <property type="protein sequence ID" value="SDZ76304.1"/>
    <property type="molecule type" value="Genomic_DNA"/>
</dbReference>
<keyword evidence="2" id="KW-0184">Conjugation</keyword>
<sequence>MASYHFTIKVDQKPDKTTISAATHADYINRDGSFQNIDFKREIEAQLLSGCILRPAHLSAKAYKPSPLSLPRNKDAKFLYKSIYGSILETANGIEYTDGASDETKQIALALAKHRYGDKLALTGPLSEISSILRAGQSMDYPVEFASNAINSNYQRLLEENHYGTDYKRGRTGKSHQGEPANGTAQAVHFPHLESTPRKRPSAKRTPLRTLLQRNLDENHRNSGMLLQINHAIGMEQSGTLCPDTMRRDFRWGTRRKVDDIAARILAQADGITPASNHVDYINRRNAFAPKGGCIYTHHHLPNWAKDNPKTFFQAADKYERANGTRYREIEFALPNELNMSGQKEIIDTFIEHHLENHYYAYAIHDKIGVMSNGEHNTHVHIMFSEREIDDLERLSERPAELFFHRANSKHPERGGCPKAVKWNDKNRAKYLCEMRRDFAEIQNAVLQKHGIDAFVDHRSLKAQYKDALRKGNIDAALLLNRLPENHLGPALAADKNNPKVIDLMEYRAYKFKRSSLAHMIDQLKLEHAADFAQKSKDNYHKTLADQELHGLADAGKSTPDLSVLKEHVSKDYQSLVAIEKILITKEKAMELAMEHILPTPELTIIQAQKKLTQKQDELKALRTSLLETNDSAASDEIVQTITDDILHQKELAEYIAPKVQEVEEKLSNPKVQKQLNDIAKDIIRADKFQQREYWNLIQKLNQDTQLLQDEMDKAIIRHVDAFLAGESDITFSAKDIKHYLDREVHSLKKTIQVKSADLEQLKKRLITPERANLIARSRYLKGADKALRQDIRNLQKETERIAIAQKEYENAKGRFAALPKPKWYQHSKNYNDEAARVWAMGEALEERQQNLSCQHEQLNERQIQLEKQCSTPKAKSYIRQTATKILHKDLSNVTKARKMETSLQKLQSRLGDVLTMQAAVKAELLLERPLNLHKEYASGSSSRRRMEDIAHSMVISNRHIRGGLAVSLHHQDSHDLVAMNETEREAESEITI</sequence>
<accession>A0A1H3VPZ3</accession>
<evidence type="ECO:0000256" key="2">
    <source>
        <dbReference type="ARBA" id="ARBA00022971"/>
    </source>
</evidence>
<evidence type="ECO:0000313" key="6">
    <source>
        <dbReference type="EMBL" id="SDZ76304.1"/>
    </source>
</evidence>
<feature type="domain" description="MobA/MobL protein" evidence="5">
    <location>
        <begin position="295"/>
        <end position="467"/>
    </location>
</feature>
<dbReference type="Pfam" id="PF03389">
    <property type="entry name" value="MobA_MobL"/>
    <property type="match status" value="1"/>
</dbReference>
<comment type="similarity">
    <text evidence="1">Belongs to the MobA/MobL family.</text>
</comment>
<gene>
    <name evidence="6" type="ORF">SAMN05660648_00425</name>
</gene>
<evidence type="ECO:0000256" key="1">
    <source>
        <dbReference type="ARBA" id="ARBA00010873"/>
    </source>
</evidence>
<organism evidence="6 7">
    <name type="scientific">Selenomonas ruminantium</name>
    <dbReference type="NCBI Taxonomy" id="971"/>
    <lineage>
        <taxon>Bacteria</taxon>
        <taxon>Bacillati</taxon>
        <taxon>Bacillota</taxon>
        <taxon>Negativicutes</taxon>
        <taxon>Selenomonadales</taxon>
        <taxon>Selenomonadaceae</taxon>
        <taxon>Selenomonas</taxon>
    </lineage>
</organism>
<proteinExistence type="inferred from homology"/>
<evidence type="ECO:0000259" key="5">
    <source>
        <dbReference type="Pfam" id="PF03389"/>
    </source>
</evidence>
<evidence type="ECO:0000256" key="3">
    <source>
        <dbReference type="SAM" id="Coils"/>
    </source>
</evidence>
<feature type="coiled-coil region" evidence="3">
    <location>
        <begin position="842"/>
        <end position="869"/>
    </location>
</feature>
<evidence type="ECO:0000256" key="4">
    <source>
        <dbReference type="SAM" id="MobiDB-lite"/>
    </source>
</evidence>
<dbReference type="InterPro" id="IPR005053">
    <property type="entry name" value="MobA_MobL"/>
</dbReference>
<feature type="region of interest" description="Disordered" evidence="4">
    <location>
        <begin position="169"/>
        <end position="205"/>
    </location>
</feature>
<dbReference type="AlphaFoldDB" id="A0A1H3VPZ3"/>
<feature type="coiled-coil region" evidence="3">
    <location>
        <begin position="745"/>
        <end position="815"/>
    </location>
</feature>
<evidence type="ECO:0000313" key="7">
    <source>
        <dbReference type="Proteomes" id="UP000183469"/>
    </source>
</evidence>
<keyword evidence="3" id="KW-0175">Coiled coil</keyword>
<reference evidence="6 7" key="1">
    <citation type="submission" date="2016-10" db="EMBL/GenBank/DDBJ databases">
        <authorList>
            <person name="de Groot N.N."/>
        </authorList>
    </citation>
    <scope>NUCLEOTIDE SEQUENCE [LARGE SCALE GENOMIC DNA]</scope>
    <source>
        <strain evidence="6 7">DSM 2872</strain>
    </source>
</reference>
<name>A0A1H3VPZ3_SELRU</name>
<dbReference type="OrthoDB" id="1634048at2"/>
<dbReference type="Proteomes" id="UP000183469">
    <property type="component" value="Unassembled WGS sequence"/>
</dbReference>
<dbReference type="RefSeq" id="WP_074670512.1">
    <property type="nucleotide sequence ID" value="NZ_FNQG01000002.1"/>
</dbReference>